<accession>A0A484MPY1</accession>
<proteinExistence type="predicted"/>
<dbReference type="EMBL" id="OOIL02003968">
    <property type="protein sequence ID" value="VFQ90088.1"/>
    <property type="molecule type" value="Genomic_DNA"/>
</dbReference>
<organism evidence="1 2">
    <name type="scientific">Cuscuta campestris</name>
    <dbReference type="NCBI Taxonomy" id="132261"/>
    <lineage>
        <taxon>Eukaryota</taxon>
        <taxon>Viridiplantae</taxon>
        <taxon>Streptophyta</taxon>
        <taxon>Embryophyta</taxon>
        <taxon>Tracheophyta</taxon>
        <taxon>Spermatophyta</taxon>
        <taxon>Magnoliopsida</taxon>
        <taxon>eudicotyledons</taxon>
        <taxon>Gunneridae</taxon>
        <taxon>Pentapetalae</taxon>
        <taxon>asterids</taxon>
        <taxon>lamiids</taxon>
        <taxon>Solanales</taxon>
        <taxon>Convolvulaceae</taxon>
        <taxon>Cuscuteae</taxon>
        <taxon>Cuscuta</taxon>
        <taxon>Cuscuta subgen. Grammica</taxon>
        <taxon>Cuscuta sect. Cleistogrammica</taxon>
    </lineage>
</organism>
<evidence type="ECO:0000313" key="1">
    <source>
        <dbReference type="EMBL" id="VFQ90088.1"/>
    </source>
</evidence>
<protein>
    <submittedName>
        <fullName evidence="1">Uncharacterized protein</fullName>
    </submittedName>
</protein>
<dbReference type="OrthoDB" id="1748993at2759"/>
<name>A0A484MPY1_9ASTE</name>
<keyword evidence="2" id="KW-1185">Reference proteome</keyword>
<reference evidence="1 2" key="1">
    <citation type="submission" date="2018-04" db="EMBL/GenBank/DDBJ databases">
        <authorList>
            <person name="Vogel A."/>
        </authorList>
    </citation>
    <scope>NUCLEOTIDE SEQUENCE [LARGE SCALE GENOMIC DNA]</scope>
</reference>
<sequence length="159" mass="17743">MSQNDLVSLQATAIDDAPTMTSSRGRSQDFVPLDLSVRQVLPMDSLFGNLRIYASDTRFGLLWRSDDLVALKGIDFKPAYAEIFLAVTGGRSRILDLDYLLNLKKSVTESIRDSTKRFLASALRVDNCNEQPAVVAYKKGLPVESKLYQSLVKNRPETL</sequence>
<evidence type="ECO:0000313" key="2">
    <source>
        <dbReference type="Proteomes" id="UP000595140"/>
    </source>
</evidence>
<gene>
    <name evidence="1" type="ORF">CCAM_LOCUS31864</name>
</gene>
<dbReference type="Proteomes" id="UP000595140">
    <property type="component" value="Unassembled WGS sequence"/>
</dbReference>
<dbReference type="AlphaFoldDB" id="A0A484MPY1"/>